<dbReference type="EMBL" id="NCKW01011070">
    <property type="protein sequence ID" value="POM64617.1"/>
    <property type="molecule type" value="Genomic_DNA"/>
</dbReference>
<accession>A0A2P4XGD8</accession>
<organism evidence="1 2">
    <name type="scientific">Phytophthora palmivora</name>
    <dbReference type="NCBI Taxonomy" id="4796"/>
    <lineage>
        <taxon>Eukaryota</taxon>
        <taxon>Sar</taxon>
        <taxon>Stramenopiles</taxon>
        <taxon>Oomycota</taxon>
        <taxon>Peronosporomycetes</taxon>
        <taxon>Peronosporales</taxon>
        <taxon>Peronosporaceae</taxon>
        <taxon>Phytophthora</taxon>
    </lineage>
</organism>
<dbReference type="Proteomes" id="UP000237271">
    <property type="component" value="Unassembled WGS sequence"/>
</dbReference>
<gene>
    <name evidence="1" type="ORF">PHPALM_19829</name>
</gene>
<evidence type="ECO:0000313" key="2">
    <source>
        <dbReference type="Proteomes" id="UP000237271"/>
    </source>
</evidence>
<dbReference type="InterPro" id="IPR043502">
    <property type="entry name" value="DNA/RNA_pol_sf"/>
</dbReference>
<protein>
    <submittedName>
        <fullName evidence="1">Pol protein</fullName>
    </submittedName>
</protein>
<evidence type="ECO:0000313" key="1">
    <source>
        <dbReference type="EMBL" id="POM64617.1"/>
    </source>
</evidence>
<dbReference type="AlphaFoldDB" id="A0A2P4XGD8"/>
<sequence>MIIGRDIMNELGLILNFKDHVVRTIRKGPAFLDEAKEVYDNAAKPEALLPQHLKGNLATDYLAFLTAYLTMYDDTWDACNLKPTSYLCIPNHTQLHAVKNKKVKDKIQQLINDYVLEQIYDSEMASPAFFLVKSDGSLRILVDFRWLNKYLRRVC</sequence>
<dbReference type="Gene3D" id="3.10.10.10">
    <property type="entry name" value="HIV Type 1 Reverse Transcriptase, subunit A, domain 1"/>
    <property type="match status" value="1"/>
</dbReference>
<comment type="caution">
    <text evidence="1">The sequence shown here is derived from an EMBL/GenBank/DDBJ whole genome shotgun (WGS) entry which is preliminary data.</text>
</comment>
<reference evidence="1 2" key="1">
    <citation type="journal article" date="2017" name="Genome Biol. Evol.">
        <title>Phytophthora megakarya and P. palmivora, closely related causal agents of cacao black pod rot, underwent increases in genome sizes and gene numbers by different mechanisms.</title>
        <authorList>
            <person name="Ali S.S."/>
            <person name="Shao J."/>
            <person name="Lary D.J."/>
            <person name="Kronmiller B."/>
            <person name="Shen D."/>
            <person name="Strem M.D."/>
            <person name="Amoako-Attah I."/>
            <person name="Akrofi A.Y."/>
            <person name="Begoude B.A."/>
            <person name="Ten Hoopen G.M."/>
            <person name="Coulibaly K."/>
            <person name="Kebe B.I."/>
            <person name="Melnick R.L."/>
            <person name="Guiltinan M.J."/>
            <person name="Tyler B.M."/>
            <person name="Meinhardt L.W."/>
            <person name="Bailey B.A."/>
        </authorList>
    </citation>
    <scope>NUCLEOTIDE SEQUENCE [LARGE SCALE GENOMIC DNA]</scope>
    <source>
        <strain evidence="2">sbr112.9</strain>
    </source>
</reference>
<keyword evidence="2" id="KW-1185">Reference proteome</keyword>
<dbReference type="OrthoDB" id="128750at2759"/>
<name>A0A2P4XGD8_9STRA</name>
<proteinExistence type="predicted"/>
<dbReference type="SUPFAM" id="SSF56672">
    <property type="entry name" value="DNA/RNA polymerases"/>
    <property type="match status" value="1"/>
</dbReference>